<name>A0A1V0B2G1_9GAMM</name>
<dbReference type="Proteomes" id="UP000243488">
    <property type="component" value="Chromosome"/>
</dbReference>
<evidence type="ECO:0000313" key="3">
    <source>
        <dbReference type="Proteomes" id="UP000243488"/>
    </source>
</evidence>
<dbReference type="RefSeq" id="WP_080048829.1">
    <property type="nucleotide sequence ID" value="NZ_CP020100.1"/>
</dbReference>
<reference evidence="2 3" key="1">
    <citation type="submission" date="2017-03" db="EMBL/GenBank/DDBJ databases">
        <title>Complete genome sequence of the novel DNRA strain Pseudomonas sp. S-6-2 isolated from Chinese polluted river sediment. Journal of Biotechnology.</title>
        <authorList>
            <person name="Li J."/>
            <person name="Xiang F."/>
            <person name="Wang L."/>
            <person name="Xi L."/>
            <person name="Liu J."/>
        </authorList>
    </citation>
    <scope>NUCLEOTIDE SEQUENCE [LARGE SCALE GENOMIC DNA]</scope>
    <source>
        <strain evidence="2 3">S-6-2</strain>
    </source>
</reference>
<feature type="transmembrane region" description="Helical" evidence="1">
    <location>
        <begin position="205"/>
        <end position="228"/>
    </location>
</feature>
<gene>
    <name evidence="2" type="ORF">BVH74_04050</name>
</gene>
<dbReference type="PANTHER" id="PTHR34219">
    <property type="entry name" value="IRON-REGULATED INNER MEMBRANE PROTEIN-RELATED"/>
    <property type="match status" value="1"/>
</dbReference>
<proteinExistence type="predicted"/>
<dbReference type="InterPro" id="IPR005625">
    <property type="entry name" value="PepSY-ass_TM"/>
</dbReference>
<accession>A0A1V0B2G1</accession>
<evidence type="ECO:0000256" key="1">
    <source>
        <dbReference type="SAM" id="Phobius"/>
    </source>
</evidence>
<dbReference type="PANTHER" id="PTHR34219:SF6">
    <property type="entry name" value="BLR3280 PROTEIN"/>
    <property type="match status" value="1"/>
</dbReference>
<dbReference type="AlphaFoldDB" id="A0A1V0B2G1"/>
<feature type="transmembrane region" description="Helical" evidence="1">
    <location>
        <begin position="460"/>
        <end position="481"/>
    </location>
</feature>
<evidence type="ECO:0000313" key="2">
    <source>
        <dbReference type="EMBL" id="AQZ93974.1"/>
    </source>
</evidence>
<keyword evidence="1" id="KW-1133">Transmembrane helix</keyword>
<keyword evidence="1" id="KW-0472">Membrane</keyword>
<sequence>MKRYLYLWHRWLGIGLCLLLALWFGSGLVMLYVGYPKLTPTEHWARLPVLALDDCCVEPGRLINGLAGPVNNLRLTSIAGKPHYLLSQATRVRAFDARTGQPVAALDAELALASAAQFAPGVALHYHGLIDEDPWTHTRSLDPDRPLHRVQIADEQRRWLYISSASGAVVRDVTALERGWNWVGAWLHWIYPLRGNWLQPLWHDAVVYLSVAATLLAVLGMVVGLLRWRFSKPYRSGSRSPYPGGFARWHHIGGLLFGLVLVAWIFSGLMSMRPWNLLASQTAWSQGGYQAGNLQQAVFDLPLPTALARLNANGPPVVELEWRMLGGQSWLIGYAANGQSRIIALEPEAQARTQLDSNELLVAAQAGLPGVGWQSEWVERYDLYYVARAEQSMYGHRLRPLPMLRIRFDDAPATWLQLDPHTGAVLDVLDRNRRLARWLFNLLHSWDLPWLLERPRLREAVLIGFSLGGLLISLSGIVLGWRRIRRIARA</sequence>
<keyword evidence="3" id="KW-1185">Reference proteome</keyword>
<organism evidence="2 3">
    <name type="scientific">Halopseudomonas phragmitis</name>
    <dbReference type="NCBI Taxonomy" id="1931241"/>
    <lineage>
        <taxon>Bacteria</taxon>
        <taxon>Pseudomonadati</taxon>
        <taxon>Pseudomonadota</taxon>
        <taxon>Gammaproteobacteria</taxon>
        <taxon>Pseudomonadales</taxon>
        <taxon>Pseudomonadaceae</taxon>
        <taxon>Halopseudomonas</taxon>
    </lineage>
</organism>
<keyword evidence="1" id="KW-0812">Transmembrane</keyword>
<dbReference type="EMBL" id="CP020100">
    <property type="protein sequence ID" value="AQZ93974.1"/>
    <property type="molecule type" value="Genomic_DNA"/>
</dbReference>
<feature type="transmembrane region" description="Helical" evidence="1">
    <location>
        <begin position="12"/>
        <end position="35"/>
    </location>
</feature>
<dbReference type="KEGG" id="ppha:BVH74_04050"/>
<dbReference type="STRING" id="1931241.BVH74_04050"/>
<feature type="transmembrane region" description="Helical" evidence="1">
    <location>
        <begin position="249"/>
        <end position="270"/>
    </location>
</feature>
<protein>
    <submittedName>
        <fullName evidence="2">Sodium:proline symporter</fullName>
    </submittedName>
</protein>